<evidence type="ECO:0000313" key="2">
    <source>
        <dbReference type="Proteomes" id="UP001529180"/>
    </source>
</evidence>
<dbReference type="RefSeq" id="WP_147250741.1">
    <property type="nucleotide sequence ID" value="NZ_JARSBO010000008.1"/>
</dbReference>
<keyword evidence="2" id="KW-1185">Reference proteome</keyword>
<sequence length="335" mass="37986">MSEKGLLLYNLDKYLSKTLHVHISHTALETESIPLGISAAYSILGCNIASRECVLMIEKISNEKTPANIAGDVQKVEEITGCLAIFVTDAMSAYWREQLISKITAFIQIGYQCYIPQLAIDLREHFRKRSIRSQEVAFSPITQLVLFYILLQATPESQEGCTPSFLAQKLGYSPMSIGRAYQDLSAHTLCEIERRGREKHIHLSSSKSDIINRASPHLISPVRKTLYLDVFRELIPRLHIAGESAMAKYTMLSRPRIPVWAIASDRWKQGTSNEAWHYARDAEEATNIVEVWHYNPSLLSNNDIVDPLSLYAQFISSDDPRLQGEAETLLEEFLW</sequence>
<name>A0ABT6GES5_9PROT</name>
<proteinExistence type="predicted"/>
<reference evidence="1 2" key="1">
    <citation type="submission" date="2023-03" db="EMBL/GenBank/DDBJ databases">
        <title>Strain FZY0004 represents a novel species in the genus Thalassospira isolated from seawater.</title>
        <authorList>
            <person name="Fu Z.-Y."/>
        </authorList>
    </citation>
    <scope>NUCLEOTIDE SEQUENCE [LARGE SCALE GENOMIC DNA]</scope>
    <source>
        <strain evidence="1 2">FZY0004</strain>
    </source>
</reference>
<gene>
    <name evidence="1" type="ORF">P7680_16380</name>
</gene>
<protein>
    <recommendedName>
        <fullName evidence="3">MarR family transcriptional regulator</fullName>
    </recommendedName>
</protein>
<comment type="caution">
    <text evidence="1">The sequence shown here is derived from an EMBL/GenBank/DDBJ whole genome shotgun (WGS) entry which is preliminary data.</text>
</comment>
<dbReference type="EMBL" id="JARSBO010000008">
    <property type="protein sequence ID" value="MDG4720582.1"/>
    <property type="molecule type" value="Genomic_DNA"/>
</dbReference>
<evidence type="ECO:0008006" key="3">
    <source>
        <dbReference type="Google" id="ProtNLM"/>
    </source>
</evidence>
<evidence type="ECO:0000313" key="1">
    <source>
        <dbReference type="EMBL" id="MDG4720582.1"/>
    </source>
</evidence>
<dbReference type="Proteomes" id="UP001529180">
    <property type="component" value="Unassembled WGS sequence"/>
</dbReference>
<organism evidence="1 2">
    <name type="scientific">Thalassospira aquimaris</name>
    <dbReference type="NCBI Taxonomy" id="3037796"/>
    <lineage>
        <taxon>Bacteria</taxon>
        <taxon>Pseudomonadati</taxon>
        <taxon>Pseudomonadota</taxon>
        <taxon>Alphaproteobacteria</taxon>
        <taxon>Rhodospirillales</taxon>
        <taxon>Thalassospiraceae</taxon>
        <taxon>Thalassospira</taxon>
    </lineage>
</organism>
<accession>A0ABT6GES5</accession>